<comment type="similarity">
    <text evidence="1">Belongs to the YciI family.</text>
</comment>
<dbReference type="PANTHER" id="PTHR35174:SF3">
    <property type="entry name" value="BLL7171 PROTEIN"/>
    <property type="match status" value="1"/>
</dbReference>
<proteinExistence type="inferred from homology"/>
<dbReference type="Proteomes" id="UP000029833">
    <property type="component" value="Unassembled WGS sequence"/>
</dbReference>
<dbReference type="InterPro" id="IPR005545">
    <property type="entry name" value="YCII"/>
</dbReference>
<dbReference type="EMBL" id="AXNT01000195">
    <property type="protein sequence ID" value="KGM00530.1"/>
    <property type="molecule type" value="Genomic_DNA"/>
</dbReference>
<accession>A0A0A0B151</accession>
<feature type="domain" description="YCII-related" evidence="2">
    <location>
        <begin position="5"/>
        <end position="116"/>
    </location>
</feature>
<dbReference type="Gene3D" id="3.30.70.1060">
    <property type="entry name" value="Dimeric alpha+beta barrel"/>
    <property type="match status" value="1"/>
</dbReference>
<dbReference type="PANTHER" id="PTHR35174">
    <property type="entry name" value="BLL7171 PROTEIN-RELATED"/>
    <property type="match status" value="1"/>
</dbReference>
<gene>
    <name evidence="3" type="ORF">Q760_08215</name>
</gene>
<dbReference type="Pfam" id="PF03795">
    <property type="entry name" value="YCII"/>
    <property type="match status" value="1"/>
</dbReference>
<dbReference type="AlphaFoldDB" id="A0A0A0B151"/>
<dbReference type="OrthoDB" id="668782at2"/>
<keyword evidence="4" id="KW-1185">Reference proteome</keyword>
<evidence type="ECO:0000256" key="1">
    <source>
        <dbReference type="ARBA" id="ARBA00007689"/>
    </source>
</evidence>
<sequence length="127" mass="13988">MTTEYTVLLHGNEATWVAMDDERAATIDRQHEDFTAACAERGHRITFGRELRRASTSTLVRLPAGETRHVVTEGPYSETVEQLGGFYVIETEDPADLVELVAGLVFPGDGTVELRPAVRDEDRVASA</sequence>
<evidence type="ECO:0000259" key="2">
    <source>
        <dbReference type="Pfam" id="PF03795"/>
    </source>
</evidence>
<evidence type="ECO:0000313" key="4">
    <source>
        <dbReference type="Proteomes" id="UP000029833"/>
    </source>
</evidence>
<dbReference type="SUPFAM" id="SSF54909">
    <property type="entry name" value="Dimeric alpha+beta barrel"/>
    <property type="match status" value="1"/>
</dbReference>
<dbReference type="RefSeq" id="WP_034635216.1">
    <property type="nucleotide sequence ID" value="NZ_AXNT01000195.1"/>
</dbReference>
<dbReference type="InterPro" id="IPR011008">
    <property type="entry name" value="Dimeric_a/b-barrel"/>
</dbReference>
<protein>
    <recommendedName>
        <fullName evidence="2">YCII-related domain-containing protein</fullName>
    </recommendedName>
</protein>
<organism evidence="3 4">
    <name type="scientific">Cellulomonas cellasea DSM 20118</name>
    <dbReference type="NCBI Taxonomy" id="1408250"/>
    <lineage>
        <taxon>Bacteria</taxon>
        <taxon>Bacillati</taxon>
        <taxon>Actinomycetota</taxon>
        <taxon>Actinomycetes</taxon>
        <taxon>Micrococcales</taxon>
        <taxon>Cellulomonadaceae</taxon>
        <taxon>Cellulomonas</taxon>
    </lineage>
</organism>
<dbReference type="STRING" id="1408250.Q760_08215"/>
<evidence type="ECO:0000313" key="3">
    <source>
        <dbReference type="EMBL" id="KGM00530.1"/>
    </source>
</evidence>
<name>A0A0A0B151_9CELL</name>
<comment type="caution">
    <text evidence="3">The sequence shown here is derived from an EMBL/GenBank/DDBJ whole genome shotgun (WGS) entry which is preliminary data.</text>
</comment>
<reference evidence="3 4" key="1">
    <citation type="submission" date="2013-10" db="EMBL/GenBank/DDBJ databases">
        <authorList>
            <person name="Wang G."/>
            <person name="Zhuang W."/>
        </authorList>
    </citation>
    <scope>NUCLEOTIDE SEQUENCE [LARGE SCALE GENOMIC DNA]</scope>
    <source>
        <strain evidence="3 4">DSM 20118</strain>
    </source>
</reference>